<dbReference type="GO" id="GO:0005743">
    <property type="term" value="C:mitochondrial inner membrane"/>
    <property type="evidence" value="ECO:0000318"/>
    <property type="project" value="GO_Central"/>
</dbReference>
<evidence type="ECO:0000256" key="7">
    <source>
        <dbReference type="ARBA" id="ARBA00023128"/>
    </source>
</evidence>
<evidence type="ECO:0000256" key="9">
    <source>
        <dbReference type="RuleBase" id="RU003945"/>
    </source>
</evidence>
<keyword evidence="4" id="KW-0999">Mitochondrion inner membrane</keyword>
<evidence type="ECO:0000256" key="1">
    <source>
        <dbReference type="ARBA" id="ARBA00004448"/>
    </source>
</evidence>
<dbReference type="OrthoDB" id="2148490at2759"/>
<evidence type="ECO:0000256" key="2">
    <source>
        <dbReference type="ARBA" id="ARBA00009877"/>
    </source>
</evidence>
<dbReference type="InterPro" id="IPR001708">
    <property type="entry name" value="YidC/ALB3/OXA1/COX18"/>
</dbReference>
<keyword evidence="7" id="KW-0496">Mitochondrion</keyword>
<evidence type="ECO:0000256" key="4">
    <source>
        <dbReference type="ARBA" id="ARBA00022792"/>
    </source>
</evidence>
<name>Q7RVX1_NEUCR</name>
<feature type="transmembrane region" description="Helical" evidence="10">
    <location>
        <begin position="142"/>
        <end position="165"/>
    </location>
</feature>
<feature type="transmembrane region" description="Helical" evidence="10">
    <location>
        <begin position="308"/>
        <end position="330"/>
    </location>
</feature>
<dbReference type="FunCoup" id="Q7RVX1">
    <property type="interactions" value="584"/>
</dbReference>
<keyword evidence="13" id="KW-1185">Reference proteome</keyword>
<feature type="transmembrane region" description="Helical" evidence="10">
    <location>
        <begin position="263"/>
        <end position="287"/>
    </location>
</feature>
<sequence length="462" mass="50353">MLPSRGLLRSTPALGLARASFKAPSSRQFGTALRSSFPQGSRRIGGPLGTTATAAASHQLLSSLRQVRYASTGPDAAVAADAATAAAAAPSSSPVDAVAATPVELTGSDLLNLPEQIGFLKTLGLDYGWGVTSMMQWLTEHVYVYSGLPWWATLAAVAAIVRVAIFKPSLGASQESQKMQDLNKNPKYAAIMAKVKEASFDTTKQNDLVKYRQEMALMTKNAGINYFKVFIPFIQVPIGFGMFRLIRGMAALPVESLETGGTLWFPDLTVADPYFALPIASACLFVASMRKPIPYMAPQQARMMKSMGLVLVPVSIFATAWLPAALQWYFLVSAIGQYFQASIFHLPAFRRWVGLPELVPGGMRGPSPFAKAAAPSSTIQYVAPRTMDTTATPVDSGSILGDIKDSSNFVKEKLEDWKKKNDNTNIHSRAKEYEERRALEEHEAYLARLELKKQKQKGRKNH</sequence>
<reference evidence="12 13" key="1">
    <citation type="journal article" date="2003" name="Nature">
        <title>The genome sequence of the filamentous fungus Neurospora crassa.</title>
        <authorList>
            <person name="Galagan J.E."/>
            <person name="Calvo S.E."/>
            <person name="Borkovich K.A."/>
            <person name="Selker E.U."/>
            <person name="Read N.D."/>
            <person name="Jaffe D."/>
            <person name="FitzHugh W."/>
            <person name="Ma L.J."/>
            <person name="Smirnov S."/>
            <person name="Purcell S."/>
            <person name="Rehman B."/>
            <person name="Elkins T."/>
            <person name="Engels R."/>
            <person name="Wang S."/>
            <person name="Nielsen C.B."/>
            <person name="Butler J."/>
            <person name="Endrizzi M."/>
            <person name="Qui D."/>
            <person name="Ianakiev P."/>
            <person name="Bell-Pedersen D."/>
            <person name="Nelson M.A."/>
            <person name="Werner-Washburne M."/>
            <person name="Selitrennikoff C.P."/>
            <person name="Kinsey J.A."/>
            <person name="Braun E.L."/>
            <person name="Zelter A."/>
            <person name="Schulte U."/>
            <person name="Kothe G.O."/>
            <person name="Jedd G."/>
            <person name="Mewes W."/>
            <person name="Staben C."/>
            <person name="Marcotte E."/>
            <person name="Greenberg D."/>
            <person name="Roy A."/>
            <person name="Foley K."/>
            <person name="Naylor J."/>
            <person name="Stange-Thomann N."/>
            <person name="Barrett R."/>
            <person name="Gnerre S."/>
            <person name="Kamal M."/>
            <person name="Kamvysselis M."/>
            <person name="Mauceli E."/>
            <person name="Bielke C."/>
            <person name="Rudd S."/>
            <person name="Frishman D."/>
            <person name="Krystofova S."/>
            <person name="Rasmussen C."/>
            <person name="Metzenberg R.L."/>
            <person name="Perkins D.D."/>
            <person name="Kroken S."/>
            <person name="Cogoni C."/>
            <person name="Macino G."/>
            <person name="Catcheside D."/>
            <person name="Li W."/>
            <person name="Pratt R.J."/>
            <person name="Osmani S.A."/>
            <person name="DeSouza C.P."/>
            <person name="Glass L."/>
            <person name="Orbach M.J."/>
            <person name="Berglund J.A."/>
            <person name="Voelker R."/>
            <person name="Yarden O."/>
            <person name="Plamann M."/>
            <person name="Seiler S."/>
            <person name="Dunlap J."/>
            <person name="Radford A."/>
            <person name="Aramayo R."/>
            <person name="Natvig D.O."/>
            <person name="Alex L.A."/>
            <person name="Mannhaupt G."/>
            <person name="Ebbole D.J."/>
            <person name="Freitag M."/>
            <person name="Paulsen I."/>
            <person name="Sachs M.S."/>
            <person name="Lander E.S."/>
            <person name="Nusbaum C."/>
            <person name="Birren B."/>
        </authorList>
    </citation>
    <scope>NUCLEOTIDE SEQUENCE [LARGE SCALE GENOMIC DNA]</scope>
    <source>
        <strain evidence="13">ATCC 24698 / 74-OR23-1A / CBS 708.71 / DSM 1257 / FGSC 987</strain>
    </source>
</reference>
<protein>
    <submittedName>
        <fullName evidence="12">Mitochondrial export translocase Oxa1</fullName>
    </submittedName>
</protein>
<keyword evidence="8 10" id="KW-0472">Membrane</keyword>
<dbReference type="CDD" id="cd20069">
    <property type="entry name" value="5TM_Oxa1-like"/>
    <property type="match status" value="1"/>
</dbReference>
<dbReference type="AlphaFoldDB" id="Q7RVX1"/>
<dbReference type="Pfam" id="PF02096">
    <property type="entry name" value="60KD_IMP"/>
    <property type="match status" value="1"/>
</dbReference>
<evidence type="ECO:0000256" key="6">
    <source>
        <dbReference type="ARBA" id="ARBA00022989"/>
    </source>
</evidence>
<evidence type="ECO:0000256" key="10">
    <source>
        <dbReference type="SAM" id="Phobius"/>
    </source>
</evidence>
<dbReference type="EMBL" id="CM002240">
    <property type="protein sequence ID" value="EAA32478.1"/>
    <property type="molecule type" value="Genomic_DNA"/>
</dbReference>
<keyword evidence="3 9" id="KW-0812">Transmembrane</keyword>
<dbReference type="HOGENOM" id="CLU_029282_5_1_1"/>
<dbReference type="PANTHER" id="PTHR12428">
    <property type="entry name" value="OXA1"/>
    <property type="match status" value="1"/>
</dbReference>
<dbReference type="Proteomes" id="UP000001805">
    <property type="component" value="Chromosome 2, Linkage Group V"/>
</dbReference>
<dbReference type="OMA" id="GWKNAQT"/>
<organism evidence="12 13">
    <name type="scientific">Neurospora crassa (strain ATCC 24698 / 74-OR23-1A / CBS 708.71 / DSM 1257 / FGSC 987)</name>
    <dbReference type="NCBI Taxonomy" id="367110"/>
    <lineage>
        <taxon>Eukaryota</taxon>
        <taxon>Fungi</taxon>
        <taxon>Dikarya</taxon>
        <taxon>Ascomycota</taxon>
        <taxon>Pezizomycotina</taxon>
        <taxon>Sordariomycetes</taxon>
        <taxon>Sordariomycetidae</taxon>
        <taxon>Sordariales</taxon>
        <taxon>Sordariaceae</taxon>
        <taxon>Neurospora</taxon>
    </lineage>
</organism>
<dbReference type="KEGG" id="ncr:NCU01102"/>
<evidence type="ECO:0000313" key="12">
    <source>
        <dbReference type="EMBL" id="EAA32478.1"/>
    </source>
</evidence>
<dbReference type="VEuPathDB" id="FungiDB:NCU01102"/>
<dbReference type="GeneID" id="3877774"/>
<dbReference type="PaxDb" id="5141-EFNCRP00000004437"/>
<dbReference type="SMR" id="Q7RVX1"/>
<dbReference type="PANTHER" id="PTHR12428:SF66">
    <property type="entry name" value="MITOCHONDRIAL INNER MEMBRANE PROTEIN OXA1L"/>
    <property type="match status" value="1"/>
</dbReference>
<comment type="similarity">
    <text evidence="2 9">Belongs to the OXA1/ALB3/YidC family.</text>
</comment>
<dbReference type="STRING" id="367110.Q7RVX1"/>
<evidence type="ECO:0000256" key="8">
    <source>
        <dbReference type="ARBA" id="ARBA00023136"/>
    </source>
</evidence>
<dbReference type="InterPro" id="IPR028055">
    <property type="entry name" value="YidC/Oxa/ALB_C"/>
</dbReference>
<feature type="domain" description="Membrane insertase YidC/Oxa/ALB C-terminal" evidence="11">
    <location>
        <begin position="150"/>
        <end position="343"/>
    </location>
</feature>
<dbReference type="GO" id="GO:0032977">
    <property type="term" value="F:membrane insertase activity"/>
    <property type="evidence" value="ECO:0000318"/>
    <property type="project" value="GO_Central"/>
</dbReference>
<evidence type="ECO:0000256" key="5">
    <source>
        <dbReference type="ARBA" id="ARBA00022946"/>
    </source>
</evidence>
<evidence type="ECO:0000259" key="11">
    <source>
        <dbReference type="Pfam" id="PF02096"/>
    </source>
</evidence>
<gene>
    <name evidence="12" type="primary">oxa-1</name>
    <name evidence="12" type="ORF">NCU01102</name>
</gene>
<keyword evidence="6 10" id="KW-1133">Transmembrane helix</keyword>
<dbReference type="RefSeq" id="XP_961714.1">
    <property type="nucleotide sequence ID" value="XM_956621.2"/>
</dbReference>
<keyword evidence="5" id="KW-0809">Transit peptide</keyword>
<comment type="subcellular location">
    <subcellularLocation>
        <location evidence="9">Membrane</location>
        <topology evidence="9">Multi-pass membrane protein</topology>
    </subcellularLocation>
    <subcellularLocation>
        <location evidence="1">Mitochondrion inner membrane</location>
        <topology evidence="1">Multi-pass membrane protein</topology>
    </subcellularLocation>
</comment>
<evidence type="ECO:0000256" key="3">
    <source>
        <dbReference type="ARBA" id="ARBA00022692"/>
    </source>
</evidence>
<proteinExistence type="inferred from homology"/>
<evidence type="ECO:0000313" key="13">
    <source>
        <dbReference type="Proteomes" id="UP000001805"/>
    </source>
</evidence>
<dbReference type="GO" id="GO:0032979">
    <property type="term" value="P:protein insertion into mitochondrial inner membrane from matrix"/>
    <property type="evidence" value="ECO:0000318"/>
    <property type="project" value="GO_Central"/>
</dbReference>
<dbReference type="InParanoid" id="Q7RVX1"/>
<feature type="transmembrane region" description="Helical" evidence="10">
    <location>
        <begin position="225"/>
        <end position="243"/>
    </location>
</feature>
<accession>Q7RVX1</accession>